<evidence type="ECO:0000256" key="2">
    <source>
        <dbReference type="SAM" id="Phobius"/>
    </source>
</evidence>
<reference evidence="3" key="1">
    <citation type="submission" date="2022-08" db="UniProtKB">
        <authorList>
            <consortium name="EnsemblMetazoa"/>
        </authorList>
    </citation>
    <scope>IDENTIFICATION</scope>
    <source>
        <strain evidence="3">05x7-T-G4-1.051#20</strain>
    </source>
</reference>
<evidence type="ECO:0000256" key="1">
    <source>
        <dbReference type="SAM" id="MobiDB-lite"/>
    </source>
</evidence>
<dbReference type="AlphaFoldDB" id="A0A8W8M799"/>
<feature type="region of interest" description="Disordered" evidence="1">
    <location>
        <begin position="147"/>
        <end position="171"/>
    </location>
</feature>
<evidence type="ECO:0000313" key="4">
    <source>
        <dbReference type="Proteomes" id="UP000005408"/>
    </source>
</evidence>
<name>A0A8W8M799_MAGGI</name>
<keyword evidence="2" id="KW-0472">Membrane</keyword>
<dbReference type="Proteomes" id="UP000005408">
    <property type="component" value="Unassembled WGS sequence"/>
</dbReference>
<sequence>IKMRWFWRKVNGRITRFLSRATQRLTQENEKPITALYLVLPSSVIPMTLFVSYYFTPIDYCLDKLKKKYGYENEDQKHSVDADTRTLLQGVVDDLQETKLFTMYYPSLELEVYPCKGHDIVVNLTQTTNGLSTRRVLAVGVPDYITSSSPSGTASPPYPRSSRVESTRTSSSGLRACRTDASFVNSSHKLLSTEGSATCVSEENAGNRHSEILNFEHNLSTDEKKFLFFRHICTWFIHYQNTRIMHHACVISLFLLLARGIRLIYIFTILNLICLYALSIKYQFWPEKKIMGKMKCRWSFKLLSDGTLRNVGNYMAGGKTYCMKKLKRNYHVYELQQERAMHSQMERLKLMLCCLFHCFDPNLETVYNRAGGIRKWPFNYFNYDFFWAYSIKSELDKGQPISPKWREWVSSYCVVSPVESQLKYLPSDKLNQVPLVFQSVLIPLNKDKVWDFADPKSDKAVGRQAQHFLKSFGLYRQSTCLRSLASPRTDIFDLH</sequence>
<feature type="transmembrane region" description="Helical" evidence="2">
    <location>
        <begin position="34"/>
        <end position="55"/>
    </location>
</feature>
<keyword evidence="2" id="KW-0812">Transmembrane</keyword>
<organism evidence="3 4">
    <name type="scientific">Magallana gigas</name>
    <name type="common">Pacific oyster</name>
    <name type="synonym">Crassostrea gigas</name>
    <dbReference type="NCBI Taxonomy" id="29159"/>
    <lineage>
        <taxon>Eukaryota</taxon>
        <taxon>Metazoa</taxon>
        <taxon>Spiralia</taxon>
        <taxon>Lophotrochozoa</taxon>
        <taxon>Mollusca</taxon>
        <taxon>Bivalvia</taxon>
        <taxon>Autobranchia</taxon>
        <taxon>Pteriomorphia</taxon>
        <taxon>Ostreida</taxon>
        <taxon>Ostreoidea</taxon>
        <taxon>Ostreidae</taxon>
        <taxon>Magallana</taxon>
    </lineage>
</organism>
<keyword evidence="4" id="KW-1185">Reference proteome</keyword>
<dbReference type="EnsemblMetazoa" id="G32106.1">
    <property type="protein sequence ID" value="G32106.1:cds"/>
    <property type="gene ID" value="G32106"/>
</dbReference>
<keyword evidence="2" id="KW-1133">Transmembrane helix</keyword>
<protein>
    <submittedName>
        <fullName evidence="3">Uncharacterized protein</fullName>
    </submittedName>
</protein>
<proteinExistence type="predicted"/>
<accession>A0A8W8M799</accession>
<evidence type="ECO:0000313" key="3">
    <source>
        <dbReference type="EnsemblMetazoa" id="G32106.1:cds"/>
    </source>
</evidence>
<feature type="transmembrane region" description="Helical" evidence="2">
    <location>
        <begin position="263"/>
        <end position="285"/>
    </location>
</feature>